<proteinExistence type="predicted"/>
<gene>
    <name evidence="3" type="ORF">LC20004_14600</name>
</gene>
<feature type="transmembrane region" description="Helical" evidence="2">
    <location>
        <begin position="7"/>
        <end position="25"/>
    </location>
</feature>
<keyword evidence="2" id="KW-0472">Membrane</keyword>
<dbReference type="OrthoDB" id="1650483at2"/>
<evidence type="ECO:0000313" key="3">
    <source>
        <dbReference type="EMBL" id="ATO45157.1"/>
    </source>
</evidence>
<accession>A0A2D1KSP9</accession>
<feature type="transmembrane region" description="Helical" evidence="2">
    <location>
        <begin position="57"/>
        <end position="81"/>
    </location>
</feature>
<feature type="transmembrane region" description="Helical" evidence="2">
    <location>
        <begin position="31"/>
        <end position="50"/>
    </location>
</feature>
<dbReference type="KEGG" id="lcy:LC20004_14600"/>
<keyword evidence="3" id="KW-0614">Plasmid</keyword>
<keyword evidence="4" id="KW-1185">Reference proteome</keyword>
<evidence type="ECO:0000256" key="2">
    <source>
        <dbReference type="SAM" id="Phobius"/>
    </source>
</evidence>
<dbReference type="RefSeq" id="WP_082617786.1">
    <property type="nucleotide sequence ID" value="NZ_AZDC01000225.1"/>
</dbReference>
<evidence type="ECO:0000313" key="4">
    <source>
        <dbReference type="Proteomes" id="UP000223559"/>
    </source>
</evidence>
<protein>
    <submittedName>
        <fullName evidence="3">Uncharacterized protein</fullName>
    </submittedName>
</protein>
<keyword evidence="2" id="KW-1133">Transmembrane helix</keyword>
<sequence>MKKGHYALGIVTIVLGGLGLLGSLIPIVNNISFVFGIIALILGIITLIISKKAKGKITLGLIGTILSVVTIILVLVSQSFYSKSIENATKDASETSSISSNGVKKADTTSSKKDSKKESSLELLNKLAANGKSTGDLMVTGTITVGKSSEVVPGIYDLEILGGSGNITGERKSVDSLFINYLGAVSGSDNGYPSKIRIILFDGDTLKLDSISKIKLTAVSKNTTAGDQLGQGEWVVGRDIKAGTYKLSTNGVLDEEYDNLGWKISQYDDTTGDSRDVQLNPSSKDVVMELKDGQVLSTSYDNTSDTVNADSVKLIFTTQK</sequence>
<feature type="region of interest" description="Disordered" evidence="1">
    <location>
        <begin position="95"/>
        <end position="114"/>
    </location>
</feature>
<dbReference type="AlphaFoldDB" id="A0A2D1KSP9"/>
<organism evidence="3 4">
    <name type="scientific">Loigolactobacillus coryniformis subsp. torquens DSM 20004 = KCTC 3535</name>
    <dbReference type="NCBI Taxonomy" id="1423822"/>
    <lineage>
        <taxon>Bacteria</taxon>
        <taxon>Bacillati</taxon>
        <taxon>Bacillota</taxon>
        <taxon>Bacilli</taxon>
        <taxon>Lactobacillales</taxon>
        <taxon>Lactobacillaceae</taxon>
        <taxon>Loigolactobacillus</taxon>
    </lineage>
</organism>
<dbReference type="Proteomes" id="UP000223559">
    <property type="component" value="Plasmid pLDW-5"/>
</dbReference>
<dbReference type="EMBL" id="CP017699">
    <property type="protein sequence ID" value="ATO45157.1"/>
    <property type="molecule type" value="Genomic_DNA"/>
</dbReference>
<name>A0A2D1KSP9_9LACO</name>
<reference evidence="3 4" key="1">
    <citation type="submission" date="2016-10" db="EMBL/GenBank/DDBJ databases">
        <title>The whole genome sequencing and assembly of L. cotyniformis subsp. torquens DSM 20004 strain.</title>
        <authorList>
            <person name="Park M.-K."/>
            <person name="Lee Y.-J."/>
            <person name="Yi H."/>
            <person name="Bahn Y.-S."/>
            <person name="Kim J.F."/>
            <person name="Lee D.-W."/>
        </authorList>
    </citation>
    <scope>NUCLEOTIDE SEQUENCE [LARGE SCALE GENOMIC DNA]</scope>
    <source>
        <strain evidence="3 4">DSM 20004</strain>
        <plasmid evidence="3 4">pLDW-5</plasmid>
    </source>
</reference>
<keyword evidence="2" id="KW-0812">Transmembrane</keyword>
<evidence type="ECO:0000256" key="1">
    <source>
        <dbReference type="SAM" id="MobiDB-lite"/>
    </source>
</evidence>
<feature type="compositionally biased region" description="Basic and acidic residues" evidence="1">
    <location>
        <begin position="104"/>
        <end position="114"/>
    </location>
</feature>
<geneLocation type="plasmid" evidence="3 4">
    <name>pLDW-5</name>
</geneLocation>